<dbReference type="EMBL" id="CP053977">
    <property type="protein sequence ID" value="QKH22455.1"/>
    <property type="molecule type" value="Genomic_DNA"/>
</dbReference>
<evidence type="ECO:0000313" key="3">
    <source>
        <dbReference type="EMBL" id="QKH22455.1"/>
    </source>
</evidence>
<gene>
    <name evidence="2" type="ORF">BF38_6196</name>
    <name evidence="3" type="ORF">FOC89_00275</name>
</gene>
<geneLocation type="plasmid" evidence="2 4">
    <name>3</name>
</geneLocation>
<evidence type="ECO:0000259" key="1">
    <source>
        <dbReference type="Pfam" id="PF05709"/>
    </source>
</evidence>
<dbReference type="Proteomes" id="UP000031876">
    <property type="component" value="Plasmid 3"/>
</dbReference>
<reference evidence="3 5" key="2">
    <citation type="submission" date="2020-05" db="EMBL/GenBank/DDBJ databases">
        <title>FDA dAtabase for Regulatory Grade micrObial Sequences (FDA-ARGOS): Supporting development and validation of Infectious Disease Dx tests.</title>
        <authorList>
            <person name="Nelson B."/>
            <person name="Plummer A."/>
            <person name="Tallon L."/>
            <person name="Sadzewicz L."/>
            <person name="Zhao X."/>
            <person name="Vavikolanu K."/>
            <person name="Mehta A."/>
            <person name="Aluvathingal J."/>
            <person name="Nadendla S."/>
            <person name="Myers T."/>
            <person name="Yan Y."/>
            <person name="Sichtig H."/>
        </authorList>
    </citation>
    <scope>NUCLEOTIDE SEQUENCE [LARGE SCALE GENOMIC DNA]</scope>
    <source>
        <strain evidence="3 5">FDAARGOS_795</strain>
        <plasmid evidence="3 5">unnamed1</plasmid>
    </source>
</reference>
<name>A0A0B5NNG0_BACTU</name>
<dbReference type="Gene3D" id="2.40.30.200">
    <property type="match status" value="1"/>
</dbReference>
<dbReference type="AlphaFoldDB" id="A0A0B5NNG0"/>
<geneLocation type="plasmid" evidence="3 5">
    <name>unnamed1</name>
</geneLocation>
<feature type="domain" description="Siphovirus-type tail component RIFT-related" evidence="1">
    <location>
        <begin position="14"/>
        <end position="135"/>
    </location>
</feature>
<dbReference type="Pfam" id="PF05709">
    <property type="entry name" value="Sipho_tail"/>
    <property type="match status" value="1"/>
</dbReference>
<organism evidence="3 5">
    <name type="scientific">Bacillus thuringiensis</name>
    <dbReference type="NCBI Taxonomy" id="1428"/>
    <lineage>
        <taxon>Bacteria</taxon>
        <taxon>Bacillati</taxon>
        <taxon>Bacillota</taxon>
        <taxon>Bacilli</taxon>
        <taxon>Bacillales</taxon>
        <taxon>Bacillaceae</taxon>
        <taxon>Bacillus</taxon>
        <taxon>Bacillus cereus group</taxon>
    </lineage>
</organism>
<dbReference type="InterPro" id="IPR008841">
    <property type="entry name" value="Siphovirus-type_tail_N"/>
</dbReference>
<dbReference type="Proteomes" id="UP000501107">
    <property type="component" value="Plasmid unnamed1"/>
</dbReference>
<evidence type="ECO:0000313" key="5">
    <source>
        <dbReference type="Proteomes" id="UP000501107"/>
    </source>
</evidence>
<dbReference type="RefSeq" id="WP_000383066.1">
    <property type="nucleotide sequence ID" value="NZ_CP009332.1"/>
</dbReference>
<evidence type="ECO:0000313" key="2">
    <source>
        <dbReference type="EMBL" id="AJG73668.1"/>
    </source>
</evidence>
<sequence>MDVQITRMNGQTMKLSDINVQAQDFRVGSIEMRPTYIDVEGANGRISTGSTYGVRTITVPFYFKAQDLLDVAITRDKLFEMILSTEPFYIRELRRLEYQNGDNLIVSGKRYKVNISSTFDIDQQLKYGFGELEFETADLPFAESIGKSSDIQRDGVNPGSGLWGAGMGIISDPASRIYKHKAVAGQRFQIFNPGNIPVHPFEQELKITISDVAGSTAGFMLKNHTNLSTVTITSALYITDTIIYSGPNIGRNGLSFLRNTKKDFIELVPGWNTLEVFNCTSATIEFDFRFYYK</sequence>
<dbReference type="EMBL" id="CP009332">
    <property type="protein sequence ID" value="AJG73668.1"/>
    <property type="molecule type" value="Genomic_DNA"/>
</dbReference>
<dbReference type="KEGG" id="btw:BF38_6196"/>
<protein>
    <submittedName>
        <fullName evidence="3">Phage tail family protein</fullName>
    </submittedName>
</protein>
<keyword evidence="3" id="KW-0614">Plasmid</keyword>
<accession>A0A0B5NNG0</accession>
<proteinExistence type="predicted"/>
<reference evidence="2 4" key="1">
    <citation type="journal article" date="2015" name="Genome Announc.">
        <title>Complete genome sequences for 35 biothreat assay-relevant bacillus species.</title>
        <authorList>
            <person name="Johnson S.L."/>
            <person name="Daligault H.E."/>
            <person name="Davenport K.W."/>
            <person name="Jaissle J."/>
            <person name="Frey K.G."/>
            <person name="Ladner J.T."/>
            <person name="Broomall S.M."/>
            <person name="Bishop-Lilly K.A."/>
            <person name="Bruce D.C."/>
            <person name="Gibbons H.S."/>
            <person name="Coyne S.R."/>
            <person name="Lo C.C."/>
            <person name="Meincke L."/>
            <person name="Munk A.C."/>
            <person name="Koroleva G.I."/>
            <person name="Rosenzweig C.N."/>
            <person name="Palacios G.F."/>
            <person name="Redden C.L."/>
            <person name="Minogue T.D."/>
            <person name="Chain P.S."/>
        </authorList>
    </citation>
    <scope>NUCLEOTIDE SEQUENCE [LARGE SCALE GENOMIC DNA]</scope>
    <source>
        <strain evidence="2 4">HD1011</strain>
        <plasmid evidence="2 4">3</plasmid>
    </source>
</reference>
<evidence type="ECO:0000313" key="4">
    <source>
        <dbReference type="Proteomes" id="UP000031876"/>
    </source>
</evidence>